<sequence length="467" mass="51435">MATPPRHTEKLSPKMFMSPEFDTTDDMSTAYDGAGGDIQRKSLNSLTQDLGYDELHTTSPNRQLPSPRQAIGARLLSTISNATQGGAGGALARSKSMLHSRTKSIAATYVPKPNQDSGASSPEKANTPGNRQSAGFFGDFFGGESAPVRLGVPPSQAESEEYCMDYTSGFTERPSVFRRPTTRVSAPPKKNAAGGKLDGWFGRKSTAVSTVLANNDELVNVNINKSLFPHGQADSLDPHAFNDLLLNATELLQRMQKAYKEKVEYIASIQPEIDVQKEEVEEAETRACHLKMQLEDMSRKKFEQEEAMREMALQLAEEKIKVQEARDALQSMKKANETDNEDTPRRRKRNSDGSANASDSGFESDMDYAESVVSNGLDAHLHHVGSSLRPDCNRMDSRLSNATDLSRQSSVSGRSSLRAAAIERKRLSNDSTRVLKLQEENKNLQRQVEIMQRQLQGCIDFVSGVAL</sequence>
<evidence type="ECO:0000256" key="1">
    <source>
        <dbReference type="SAM" id="Coils"/>
    </source>
</evidence>
<feature type="compositionally biased region" description="Basic and acidic residues" evidence="2">
    <location>
        <begin position="1"/>
        <end position="12"/>
    </location>
</feature>
<dbReference type="AlphaFoldDB" id="A0AAQ3M4I3"/>
<reference evidence="3 4" key="1">
    <citation type="submission" date="2023-11" db="EMBL/GenBank/DDBJ databases">
        <title>An acidophilic fungus is an integral part of prey digestion in a carnivorous sundew plant.</title>
        <authorList>
            <person name="Tsai I.J."/>
        </authorList>
    </citation>
    <scope>NUCLEOTIDE SEQUENCE [LARGE SCALE GENOMIC DNA]</scope>
    <source>
        <strain evidence="3">169a</strain>
    </source>
</reference>
<name>A0AAQ3M4I3_9PEZI</name>
<keyword evidence="1" id="KW-0175">Coiled coil</keyword>
<feature type="coiled-coil region" evidence="1">
    <location>
        <begin position="427"/>
        <end position="454"/>
    </location>
</feature>
<evidence type="ECO:0000256" key="2">
    <source>
        <dbReference type="SAM" id="MobiDB-lite"/>
    </source>
</evidence>
<organism evidence="3 4">
    <name type="scientific">Acrodontium crateriforme</name>
    <dbReference type="NCBI Taxonomy" id="150365"/>
    <lineage>
        <taxon>Eukaryota</taxon>
        <taxon>Fungi</taxon>
        <taxon>Dikarya</taxon>
        <taxon>Ascomycota</taxon>
        <taxon>Pezizomycotina</taxon>
        <taxon>Dothideomycetes</taxon>
        <taxon>Dothideomycetidae</taxon>
        <taxon>Mycosphaerellales</taxon>
        <taxon>Teratosphaeriaceae</taxon>
        <taxon>Acrodontium</taxon>
    </lineage>
</organism>
<dbReference type="EMBL" id="CP138584">
    <property type="protein sequence ID" value="WPH00725.1"/>
    <property type="molecule type" value="Genomic_DNA"/>
</dbReference>
<gene>
    <name evidence="3" type="ORF">R9X50_00355500</name>
</gene>
<feature type="region of interest" description="Disordered" evidence="2">
    <location>
        <begin position="1"/>
        <end position="42"/>
    </location>
</feature>
<proteinExistence type="predicted"/>
<feature type="region of interest" description="Disordered" evidence="2">
    <location>
        <begin position="178"/>
        <end position="197"/>
    </location>
</feature>
<evidence type="ECO:0000313" key="4">
    <source>
        <dbReference type="Proteomes" id="UP001303373"/>
    </source>
</evidence>
<feature type="compositionally biased region" description="Polar residues" evidence="2">
    <location>
        <begin position="114"/>
        <end position="132"/>
    </location>
</feature>
<evidence type="ECO:0000313" key="3">
    <source>
        <dbReference type="EMBL" id="WPH00725.1"/>
    </source>
</evidence>
<dbReference type="Proteomes" id="UP001303373">
    <property type="component" value="Chromosome 5"/>
</dbReference>
<protein>
    <submittedName>
        <fullName evidence="3">Uncharacterized protein</fullName>
    </submittedName>
</protein>
<feature type="compositionally biased region" description="Polar residues" evidence="2">
    <location>
        <begin position="352"/>
        <end position="361"/>
    </location>
</feature>
<feature type="region of interest" description="Disordered" evidence="2">
    <location>
        <begin position="106"/>
        <end position="132"/>
    </location>
</feature>
<keyword evidence="4" id="KW-1185">Reference proteome</keyword>
<accession>A0AAQ3M4I3</accession>
<feature type="region of interest" description="Disordered" evidence="2">
    <location>
        <begin position="324"/>
        <end position="364"/>
    </location>
</feature>